<keyword evidence="5" id="KW-0915">Sodium</keyword>
<sequence length="759" mass="83773">MENKEEPKMRRRRRRHLGGRTNRYHRRRLVFFVVSSALLVVVKASSTLVDSSKNRLASAGSVRDSNDAISRLSDNKNDIDDDDTNNIDEACEPLSVARDDRCEYVKTTPSCRLESANNAFINYRKTYYCVSNWATKRGGSELSGNVLLFSLAFLLIALFFHVLATVAECFFCPALAKISVYLKLRDEVAGATLLAFGNGAPDIFAQIAALNDLSSNEETDGIPLALGAVLGAGMFIAFVVFPSVVLAAPESNLNARRLRSGRRVGGYVEVDKTAFTRDCGFYCLGVMALVRCIVVGEVTFRNSLQLFALYALYVANVLLPEGWNAREIGGGLAERLAALRREPSAALAATARNRVRSSRDNVLDDIAEEDEDADERGVDDAEVGLLVDEEENNEEDQDEEENDDINDSSSASEISSETPFDDELSDADDDDDDDDDDGSILHHPWERGWRQSRLYDAQNGESLWKQCWLAFTSVASLPLFIVREILKFSMPELGFNGRRVRRWQTSALPICAPLFFVWAEKMYPGTIHNGGIVYGGIVATAFSAIIFTAWPHLMPDNYAVTRRSRSARRRAPTTNYPTTTSNPASRLFSGMLTIVAFLVSMVWMDVVAGEVVSLLTAAGKICGISEALLGATVLAWGNSVGDFIANRTVARDGRPKMAVAACFAGPTMNVLLGTAAGLAFRTFSSGDMKNIQAANELFVLFAFLICGLLFLLFAAPFLWRWRVGKKQSYGMMGYYALFAVTYALTSTKYIFKTPWVRLE</sequence>
<organism evidence="12 13">
    <name type="scientific">Bathycoccus prasinos</name>
    <dbReference type="NCBI Taxonomy" id="41875"/>
    <lineage>
        <taxon>Eukaryota</taxon>
        <taxon>Viridiplantae</taxon>
        <taxon>Chlorophyta</taxon>
        <taxon>Mamiellophyceae</taxon>
        <taxon>Mamiellales</taxon>
        <taxon>Bathycoccaceae</taxon>
        <taxon>Bathycoccus</taxon>
    </lineage>
</organism>
<feature type="compositionally biased region" description="Acidic residues" evidence="9">
    <location>
        <begin position="419"/>
        <end position="438"/>
    </location>
</feature>
<gene>
    <name evidence="12" type="ORF">Bathy08g03800</name>
</gene>
<evidence type="ECO:0000256" key="1">
    <source>
        <dbReference type="ARBA" id="ARBA00004141"/>
    </source>
</evidence>
<evidence type="ECO:0000313" key="12">
    <source>
        <dbReference type="EMBL" id="CCO17776.1"/>
    </source>
</evidence>
<dbReference type="GO" id="GO:0006814">
    <property type="term" value="P:sodium ion transport"/>
    <property type="evidence" value="ECO:0007669"/>
    <property type="project" value="UniProtKB-KW"/>
</dbReference>
<feature type="domain" description="Sodium/calcium exchanger membrane region" evidence="11">
    <location>
        <begin position="152"/>
        <end position="317"/>
    </location>
</feature>
<dbReference type="Pfam" id="PF01699">
    <property type="entry name" value="Na_Ca_ex"/>
    <property type="match status" value="2"/>
</dbReference>
<feature type="region of interest" description="Disordered" evidence="9">
    <location>
        <begin position="388"/>
        <end position="443"/>
    </location>
</feature>
<dbReference type="InterPro" id="IPR044880">
    <property type="entry name" value="NCX_ion-bd_dom_sf"/>
</dbReference>
<keyword evidence="7" id="KW-0739">Sodium transport</keyword>
<dbReference type="PANTHER" id="PTHR12266:SF0">
    <property type="entry name" value="MITOCHONDRIAL SODIUM_CALCIUM EXCHANGER PROTEIN"/>
    <property type="match status" value="1"/>
</dbReference>
<keyword evidence="2" id="KW-0813">Transport</keyword>
<evidence type="ECO:0000313" key="13">
    <source>
        <dbReference type="Proteomes" id="UP000198341"/>
    </source>
</evidence>
<dbReference type="InterPro" id="IPR051359">
    <property type="entry name" value="CaCA_antiporter"/>
</dbReference>
<dbReference type="GO" id="GO:0008324">
    <property type="term" value="F:monoatomic cation transmembrane transporter activity"/>
    <property type="evidence" value="ECO:0007669"/>
    <property type="project" value="TreeGrafter"/>
</dbReference>
<proteinExistence type="inferred from homology"/>
<feature type="compositionally biased region" description="Acidic residues" evidence="9">
    <location>
        <begin position="388"/>
        <end position="406"/>
    </location>
</feature>
<dbReference type="eggNOG" id="KOG2399">
    <property type="taxonomic scope" value="Eukaryota"/>
</dbReference>
<dbReference type="AlphaFoldDB" id="K8EIC6"/>
<evidence type="ECO:0000256" key="10">
    <source>
        <dbReference type="SAM" id="Phobius"/>
    </source>
</evidence>
<feature type="transmembrane region" description="Helical" evidence="10">
    <location>
        <begin position="611"/>
        <end position="637"/>
    </location>
</feature>
<keyword evidence="6 10" id="KW-0472">Membrane</keyword>
<feature type="compositionally biased region" description="Low complexity" evidence="9">
    <location>
        <begin position="407"/>
        <end position="417"/>
    </location>
</feature>
<evidence type="ECO:0000256" key="4">
    <source>
        <dbReference type="ARBA" id="ARBA00022989"/>
    </source>
</evidence>
<dbReference type="Gene3D" id="1.20.1420.30">
    <property type="entry name" value="NCX, central ion-binding region"/>
    <property type="match status" value="2"/>
</dbReference>
<name>K8EIC6_9CHLO</name>
<accession>K8EIC6</accession>
<evidence type="ECO:0000256" key="2">
    <source>
        <dbReference type="ARBA" id="ARBA00022448"/>
    </source>
</evidence>
<evidence type="ECO:0000259" key="11">
    <source>
        <dbReference type="Pfam" id="PF01699"/>
    </source>
</evidence>
<reference evidence="12 13" key="1">
    <citation type="submission" date="2011-10" db="EMBL/GenBank/DDBJ databases">
        <authorList>
            <person name="Genoscope - CEA"/>
        </authorList>
    </citation>
    <scope>NUCLEOTIDE SEQUENCE [LARGE SCALE GENOMIC DNA]</scope>
    <source>
        <strain evidence="12 13">RCC 1105</strain>
    </source>
</reference>
<feature type="transmembrane region" description="Helical" evidence="10">
    <location>
        <begin position="188"/>
        <end position="210"/>
    </location>
</feature>
<feature type="transmembrane region" description="Helical" evidence="10">
    <location>
        <begin position="146"/>
        <end position="176"/>
    </location>
</feature>
<evidence type="ECO:0000256" key="7">
    <source>
        <dbReference type="ARBA" id="ARBA00023201"/>
    </source>
</evidence>
<dbReference type="RefSeq" id="XP_007511655.1">
    <property type="nucleotide sequence ID" value="XM_007511593.1"/>
</dbReference>
<comment type="subcellular location">
    <subcellularLocation>
        <location evidence="1">Membrane</location>
        <topology evidence="1">Multi-pass membrane protein</topology>
    </subcellularLocation>
</comment>
<evidence type="ECO:0000256" key="6">
    <source>
        <dbReference type="ARBA" id="ARBA00023136"/>
    </source>
</evidence>
<feature type="transmembrane region" description="Helical" evidence="10">
    <location>
        <begin position="697"/>
        <end position="719"/>
    </location>
</feature>
<dbReference type="EMBL" id="FO082271">
    <property type="protein sequence ID" value="CCO17776.1"/>
    <property type="molecule type" value="Genomic_DNA"/>
</dbReference>
<evidence type="ECO:0000256" key="3">
    <source>
        <dbReference type="ARBA" id="ARBA00022692"/>
    </source>
</evidence>
<keyword evidence="4 10" id="KW-1133">Transmembrane helix</keyword>
<feature type="transmembrane region" description="Helical" evidence="10">
    <location>
        <begin position="531"/>
        <end position="550"/>
    </location>
</feature>
<keyword evidence="7" id="KW-0406">Ion transport</keyword>
<feature type="transmembrane region" description="Helical" evidence="10">
    <location>
        <begin position="731"/>
        <end position="751"/>
    </location>
</feature>
<dbReference type="InterPro" id="IPR004837">
    <property type="entry name" value="NaCa_Exmemb"/>
</dbReference>
<evidence type="ECO:0000256" key="8">
    <source>
        <dbReference type="ARBA" id="ARBA00038187"/>
    </source>
</evidence>
<feature type="domain" description="Sodium/calcium exchanger membrane region" evidence="11">
    <location>
        <begin position="594"/>
        <end position="741"/>
    </location>
</feature>
<dbReference type="GO" id="GO:0016020">
    <property type="term" value="C:membrane"/>
    <property type="evidence" value="ECO:0007669"/>
    <property type="project" value="UniProtKB-SubCell"/>
</dbReference>
<keyword evidence="13" id="KW-1185">Reference proteome</keyword>
<feature type="transmembrane region" description="Helical" evidence="10">
    <location>
        <begin position="222"/>
        <end position="248"/>
    </location>
</feature>
<evidence type="ECO:0000256" key="5">
    <source>
        <dbReference type="ARBA" id="ARBA00023053"/>
    </source>
</evidence>
<feature type="transmembrane region" description="Helical" evidence="10">
    <location>
        <begin position="587"/>
        <end position="604"/>
    </location>
</feature>
<keyword evidence="3 10" id="KW-0812">Transmembrane</keyword>
<feature type="transmembrane region" description="Helical" evidence="10">
    <location>
        <begin position="657"/>
        <end position="676"/>
    </location>
</feature>
<dbReference type="GeneID" id="19014359"/>
<comment type="similarity">
    <text evidence="8">Belongs to the Ca(2+):cation antiporter (CaCA) (TC 2.A.19) family. Cation/calcium exchanger (CCX) subfamily.</text>
</comment>
<evidence type="ECO:0000256" key="9">
    <source>
        <dbReference type="SAM" id="MobiDB-lite"/>
    </source>
</evidence>
<dbReference type="PANTHER" id="PTHR12266">
    <property type="entry name" value="NA+/CA2+ K+ INDEPENDENT EXCHANGER"/>
    <property type="match status" value="1"/>
</dbReference>
<dbReference type="Proteomes" id="UP000198341">
    <property type="component" value="Chromosome 8"/>
</dbReference>
<protein>
    <submittedName>
        <fullName evidence="12">Sodium/calcium exchanger protein</fullName>
    </submittedName>
</protein>
<dbReference type="KEGG" id="bpg:Bathy08g03800"/>
<dbReference type="OrthoDB" id="407410at2759"/>